<dbReference type="SUPFAM" id="SSF109854">
    <property type="entry name" value="DinB/YfiT-like putative metalloenzymes"/>
    <property type="match status" value="1"/>
</dbReference>
<reference evidence="1 2" key="1">
    <citation type="submission" date="2018-11" db="EMBL/GenBank/DDBJ databases">
        <title>Complete genome sequence of Paenibacillus baekrokdamisoli strain KCTC 33723.</title>
        <authorList>
            <person name="Kang S.W."/>
            <person name="Lee K.C."/>
            <person name="Kim K.K."/>
            <person name="Kim J.S."/>
            <person name="Kim D.S."/>
            <person name="Ko S.H."/>
            <person name="Yang S.H."/>
            <person name="Lee J.S."/>
        </authorList>
    </citation>
    <scope>NUCLEOTIDE SEQUENCE [LARGE SCALE GENOMIC DNA]</scope>
    <source>
        <strain evidence="1 2">KCTC 33723</strain>
    </source>
</reference>
<protein>
    <submittedName>
        <fullName evidence="1">Uncharacterized protein</fullName>
    </submittedName>
</protein>
<dbReference type="Pfam" id="PF12867">
    <property type="entry name" value="DinB_2"/>
    <property type="match status" value="1"/>
</dbReference>
<dbReference type="OrthoDB" id="1495892at2"/>
<dbReference type="Gene3D" id="1.20.120.450">
    <property type="entry name" value="dinb family like domain"/>
    <property type="match status" value="1"/>
</dbReference>
<accession>A0A3G9JCQ2</accession>
<dbReference type="Proteomes" id="UP000275368">
    <property type="component" value="Chromosome"/>
</dbReference>
<dbReference type="RefSeq" id="WP_125663448.1">
    <property type="nucleotide sequence ID" value="NZ_AP019308.1"/>
</dbReference>
<sequence length="169" mass="19464">MSELEIIDVYRHALQGYTIEQLQLKPSEHEWSLGQMYNHLINITVGTQLRAIEECASLGEQQPQASAKTEGGEEIFQLGGFPPVKLKGPNTPEFTPRNPETKEELVAALDQVREKVEAWSSRISDISPIPKVEHRRWGWLNAQEWFRLIGMHYRHHLMQKGELDQRLGL</sequence>
<gene>
    <name evidence="1" type="ORF">Back11_50860</name>
</gene>
<evidence type="ECO:0000313" key="2">
    <source>
        <dbReference type="Proteomes" id="UP000275368"/>
    </source>
</evidence>
<keyword evidence="2" id="KW-1185">Reference proteome</keyword>
<dbReference type="InterPro" id="IPR034660">
    <property type="entry name" value="DinB/YfiT-like"/>
</dbReference>
<dbReference type="KEGG" id="pbk:Back11_50860"/>
<proteinExistence type="predicted"/>
<dbReference type="EMBL" id="AP019308">
    <property type="protein sequence ID" value="BBH23741.1"/>
    <property type="molecule type" value="Genomic_DNA"/>
</dbReference>
<evidence type="ECO:0000313" key="1">
    <source>
        <dbReference type="EMBL" id="BBH23741.1"/>
    </source>
</evidence>
<name>A0A3G9JCQ2_9BACL</name>
<organism evidence="1 2">
    <name type="scientific">Paenibacillus baekrokdamisoli</name>
    <dbReference type="NCBI Taxonomy" id="1712516"/>
    <lineage>
        <taxon>Bacteria</taxon>
        <taxon>Bacillati</taxon>
        <taxon>Bacillota</taxon>
        <taxon>Bacilli</taxon>
        <taxon>Bacillales</taxon>
        <taxon>Paenibacillaceae</taxon>
        <taxon>Paenibacillus</taxon>
    </lineage>
</organism>
<dbReference type="AlphaFoldDB" id="A0A3G9JCQ2"/>
<dbReference type="InterPro" id="IPR024775">
    <property type="entry name" value="DinB-like"/>
</dbReference>